<evidence type="ECO:0000256" key="2">
    <source>
        <dbReference type="SAM" id="Phobius"/>
    </source>
</evidence>
<keyword evidence="2" id="KW-0812">Transmembrane</keyword>
<reference evidence="4" key="1">
    <citation type="submission" date="2016-10" db="EMBL/GenBank/DDBJ databases">
        <authorList>
            <person name="Varghese N."/>
            <person name="Submissions S."/>
        </authorList>
    </citation>
    <scope>NUCLEOTIDE SEQUENCE [LARGE SCALE GENOMIC DNA]</scope>
    <source>
        <strain evidence="4">Nm69</strain>
    </source>
</reference>
<feature type="coiled-coil region" evidence="1">
    <location>
        <begin position="57"/>
        <end position="88"/>
    </location>
</feature>
<evidence type="ECO:0000313" key="4">
    <source>
        <dbReference type="Proteomes" id="UP000199533"/>
    </source>
</evidence>
<dbReference type="Proteomes" id="UP000199533">
    <property type="component" value="Unassembled WGS sequence"/>
</dbReference>
<keyword evidence="2" id="KW-0472">Membrane</keyword>
<name>A0A1I3YJ10_9PROT</name>
<dbReference type="RefSeq" id="WP_090697187.1">
    <property type="nucleotide sequence ID" value="NZ_FOSP01000004.1"/>
</dbReference>
<protein>
    <submittedName>
        <fullName evidence="3">Uncharacterized protein</fullName>
    </submittedName>
</protein>
<keyword evidence="4" id="KW-1185">Reference proteome</keyword>
<keyword evidence="2" id="KW-1133">Transmembrane helix</keyword>
<dbReference type="AlphaFoldDB" id="A0A1I3YJ10"/>
<evidence type="ECO:0000313" key="3">
    <source>
        <dbReference type="EMBL" id="SFK31780.1"/>
    </source>
</evidence>
<accession>A0A1I3YJ10</accession>
<gene>
    <name evidence="3" type="ORF">SAMN05216302_100417</name>
</gene>
<dbReference type="PROSITE" id="PS51257">
    <property type="entry name" value="PROKAR_LIPOPROTEIN"/>
    <property type="match status" value="1"/>
</dbReference>
<organism evidence="3 4">
    <name type="scientific">Nitrosomonas aestuarii</name>
    <dbReference type="NCBI Taxonomy" id="52441"/>
    <lineage>
        <taxon>Bacteria</taxon>
        <taxon>Pseudomonadati</taxon>
        <taxon>Pseudomonadota</taxon>
        <taxon>Betaproteobacteria</taxon>
        <taxon>Nitrosomonadales</taxon>
        <taxon>Nitrosomonadaceae</taxon>
        <taxon>Nitrosomonas</taxon>
    </lineage>
</organism>
<dbReference type="OrthoDB" id="8546879at2"/>
<keyword evidence="1" id="KW-0175">Coiled coil</keyword>
<evidence type="ECO:0000256" key="1">
    <source>
        <dbReference type="SAM" id="Coils"/>
    </source>
</evidence>
<proteinExistence type="predicted"/>
<sequence>MQLKTINNFLVLPVLILVGKYIAIISMFALLIACAPVSPLVSAQDNGADIIQPGKGNHNHDALAQQYEKLAEEMQAKAEEQLEALEHSHTSRFGKNAKNTKSRIALKIRSYEQAQQEYKEKAAYHRSLAGKSTVIPGHDEGSLQIDKAKVNLKHTAPN</sequence>
<feature type="transmembrane region" description="Helical" evidence="2">
    <location>
        <begin position="9"/>
        <end position="33"/>
    </location>
</feature>
<dbReference type="EMBL" id="FOSP01000004">
    <property type="protein sequence ID" value="SFK31780.1"/>
    <property type="molecule type" value="Genomic_DNA"/>
</dbReference>